<dbReference type="AlphaFoldDB" id="A0A0B0MPA0"/>
<dbReference type="Proteomes" id="UP000032142">
    <property type="component" value="Unassembled WGS sequence"/>
</dbReference>
<name>A0A0B0MPA0_GOSAR</name>
<evidence type="ECO:0000313" key="2">
    <source>
        <dbReference type="Proteomes" id="UP000032142"/>
    </source>
</evidence>
<reference evidence="2" key="1">
    <citation type="submission" date="2014-09" db="EMBL/GenBank/DDBJ databases">
        <authorList>
            <person name="Mudge J."/>
            <person name="Ramaraj T."/>
            <person name="Lindquist I.E."/>
            <person name="Bharti A.K."/>
            <person name="Sundararajan A."/>
            <person name="Cameron C.T."/>
            <person name="Woodward J.E."/>
            <person name="May G.D."/>
            <person name="Brubaker C."/>
            <person name="Broadhvest J."/>
            <person name="Wilkins T.A."/>
        </authorList>
    </citation>
    <scope>NUCLEOTIDE SEQUENCE</scope>
    <source>
        <strain evidence="2">cv. AKA8401</strain>
    </source>
</reference>
<evidence type="ECO:0000313" key="1">
    <source>
        <dbReference type="EMBL" id="KHG02197.1"/>
    </source>
</evidence>
<proteinExistence type="predicted"/>
<keyword evidence="2" id="KW-1185">Reference proteome</keyword>
<dbReference type="EMBL" id="JRRC01247408">
    <property type="protein sequence ID" value="KHG02197.1"/>
    <property type="molecule type" value="Genomic_DNA"/>
</dbReference>
<sequence length="58" mass="7172">MLCKFPEYLKLLFRVVHRYVKDGNMCKFILRRFSVAKLTRNRRSSEIQITLSNFHFRY</sequence>
<comment type="caution">
    <text evidence="1">The sequence shown here is derived from an EMBL/GenBank/DDBJ whole genome shotgun (WGS) entry which is preliminary data.</text>
</comment>
<protein>
    <submittedName>
        <fullName evidence="1">Uncharacterized protein</fullName>
    </submittedName>
</protein>
<accession>A0A0B0MPA0</accession>
<gene>
    <name evidence="1" type="ORF">F383_24300</name>
</gene>
<organism evidence="1 2">
    <name type="scientific">Gossypium arboreum</name>
    <name type="common">Tree cotton</name>
    <name type="synonym">Gossypium nanking</name>
    <dbReference type="NCBI Taxonomy" id="29729"/>
    <lineage>
        <taxon>Eukaryota</taxon>
        <taxon>Viridiplantae</taxon>
        <taxon>Streptophyta</taxon>
        <taxon>Embryophyta</taxon>
        <taxon>Tracheophyta</taxon>
        <taxon>Spermatophyta</taxon>
        <taxon>Magnoliopsida</taxon>
        <taxon>eudicotyledons</taxon>
        <taxon>Gunneridae</taxon>
        <taxon>Pentapetalae</taxon>
        <taxon>rosids</taxon>
        <taxon>malvids</taxon>
        <taxon>Malvales</taxon>
        <taxon>Malvaceae</taxon>
        <taxon>Malvoideae</taxon>
        <taxon>Gossypium</taxon>
    </lineage>
</organism>